<dbReference type="RefSeq" id="WP_113691884.1">
    <property type="nucleotide sequence ID" value="NZ_CP015163.1"/>
</dbReference>
<gene>
    <name evidence="2" type="ORF">A4R43_08825</name>
</gene>
<protein>
    <recommendedName>
        <fullName evidence="4">DUF1772 domain-containing protein</fullName>
    </recommendedName>
</protein>
<dbReference type="Proteomes" id="UP000250434">
    <property type="component" value="Chromosome"/>
</dbReference>
<keyword evidence="3" id="KW-1185">Reference proteome</keyword>
<keyword evidence="1" id="KW-0812">Transmembrane</keyword>
<evidence type="ECO:0000256" key="1">
    <source>
        <dbReference type="SAM" id="Phobius"/>
    </source>
</evidence>
<evidence type="ECO:0000313" key="2">
    <source>
        <dbReference type="EMBL" id="AXB42622.1"/>
    </source>
</evidence>
<sequence>MPDALISGLTLAAAVGAGLNGGLFFVFSTFMMRVLGTLPPAQGITAMQGVNRRILNPLFGLVFGGTTVICLFLVVVTPFSAQAGGGWRLGGALLLVLGMFAVTSVFNVPLNNALDAVDAQSAEGTTFWRERYLPRWTAWNHLRTFACTGAAVTLTIAYGASA</sequence>
<name>A0A344L3J8_9PSEU</name>
<keyword evidence="1" id="KW-1133">Transmembrane helix</keyword>
<dbReference type="Pfam" id="PF08592">
    <property type="entry name" value="Anthrone_oxy"/>
    <property type="match status" value="1"/>
</dbReference>
<dbReference type="KEGG" id="aab:A4R43_08825"/>
<evidence type="ECO:0000313" key="3">
    <source>
        <dbReference type="Proteomes" id="UP000250434"/>
    </source>
</evidence>
<dbReference type="OrthoDB" id="428263at2"/>
<evidence type="ECO:0008006" key="4">
    <source>
        <dbReference type="Google" id="ProtNLM"/>
    </source>
</evidence>
<feature type="transmembrane region" description="Helical" evidence="1">
    <location>
        <begin position="6"/>
        <end position="27"/>
    </location>
</feature>
<accession>A0A344L3J8</accession>
<feature type="transmembrane region" description="Helical" evidence="1">
    <location>
        <begin position="87"/>
        <end position="106"/>
    </location>
</feature>
<dbReference type="EMBL" id="CP015163">
    <property type="protein sequence ID" value="AXB42622.1"/>
    <property type="molecule type" value="Genomic_DNA"/>
</dbReference>
<keyword evidence="1" id="KW-0472">Membrane</keyword>
<organism evidence="2 3">
    <name type="scientific">Amycolatopsis albispora</name>
    <dbReference type="NCBI Taxonomy" id="1804986"/>
    <lineage>
        <taxon>Bacteria</taxon>
        <taxon>Bacillati</taxon>
        <taxon>Actinomycetota</taxon>
        <taxon>Actinomycetes</taxon>
        <taxon>Pseudonocardiales</taxon>
        <taxon>Pseudonocardiaceae</taxon>
        <taxon>Amycolatopsis</taxon>
    </lineage>
</organism>
<reference evidence="2 3" key="1">
    <citation type="submission" date="2016-04" db="EMBL/GenBank/DDBJ databases">
        <title>Complete genome sequence and analysis of deep-sea sediment isolate, Amycolatopsis sp. WP1.</title>
        <authorList>
            <person name="Wang H."/>
            <person name="Chen S."/>
            <person name="Wu Q."/>
        </authorList>
    </citation>
    <scope>NUCLEOTIDE SEQUENCE [LARGE SCALE GENOMIC DNA]</scope>
    <source>
        <strain evidence="2 3">WP1</strain>
    </source>
</reference>
<dbReference type="InterPro" id="IPR013901">
    <property type="entry name" value="Anthrone_oxy"/>
</dbReference>
<dbReference type="AlphaFoldDB" id="A0A344L3J8"/>
<feature type="transmembrane region" description="Helical" evidence="1">
    <location>
        <begin position="58"/>
        <end position="81"/>
    </location>
</feature>
<proteinExistence type="predicted"/>